<dbReference type="OrthoDB" id="9807509at2"/>
<dbReference type="InterPro" id="IPR034660">
    <property type="entry name" value="DinB/YfiT-like"/>
</dbReference>
<organism evidence="4 5">
    <name type="scientific">Helicobacter canis</name>
    <dbReference type="NCBI Taxonomy" id="29419"/>
    <lineage>
        <taxon>Bacteria</taxon>
        <taxon>Pseudomonadati</taxon>
        <taxon>Campylobacterota</taxon>
        <taxon>Epsilonproteobacteria</taxon>
        <taxon>Campylobacterales</taxon>
        <taxon>Helicobacteraceae</taxon>
        <taxon>Helicobacter</taxon>
    </lineage>
</organism>
<evidence type="ECO:0000256" key="1">
    <source>
        <dbReference type="ARBA" id="ARBA00008635"/>
    </source>
</evidence>
<dbReference type="AlphaFoldDB" id="A0A377J1F6"/>
<feature type="binding site" evidence="3">
    <location>
        <position position="48"/>
    </location>
    <ligand>
        <name>a divalent metal cation</name>
        <dbReference type="ChEBI" id="CHEBI:60240"/>
    </ligand>
</feature>
<gene>
    <name evidence="4" type="ORF">NCTC12410_00110</name>
</gene>
<protein>
    <submittedName>
        <fullName evidence="4">Putative DinB family protein</fullName>
    </submittedName>
</protein>
<sequence>MKELLRLQGRYNQEANKKMIAVLEGLDENVLTKDMGLYYKSILGTMVHYSAGDASFFKDYFSSFCAKAPSSSKIEAMLAEPFAFKPQIIDDTSNLFAAREVLDSYILDIIENINESDFSAIKTIHFPWGAMQKPVFQFILGILTHATHHRGMIACALDILKVDNDFNGMLGI</sequence>
<reference evidence="4 5" key="1">
    <citation type="submission" date="2018-06" db="EMBL/GenBank/DDBJ databases">
        <authorList>
            <consortium name="Pathogen Informatics"/>
            <person name="Doyle S."/>
        </authorList>
    </citation>
    <scope>NUCLEOTIDE SEQUENCE [LARGE SCALE GENOMIC DNA]</scope>
    <source>
        <strain evidence="4 5">NCTC12410</strain>
    </source>
</reference>
<comment type="similarity">
    <text evidence="1">Belongs to the DinB family.</text>
</comment>
<feature type="binding site" evidence="3">
    <location>
        <position position="145"/>
    </location>
    <ligand>
        <name>a divalent metal cation</name>
        <dbReference type="ChEBI" id="CHEBI:60240"/>
    </ligand>
</feature>
<dbReference type="EMBL" id="UGHV01000001">
    <property type="protein sequence ID" value="STO96301.1"/>
    <property type="molecule type" value="Genomic_DNA"/>
</dbReference>
<evidence type="ECO:0000256" key="2">
    <source>
        <dbReference type="ARBA" id="ARBA00022723"/>
    </source>
</evidence>
<keyword evidence="2 3" id="KW-0479">Metal-binding</keyword>
<name>A0A377J1F6_9HELI</name>
<feature type="binding site" evidence="3">
    <location>
        <position position="149"/>
    </location>
    <ligand>
        <name>a divalent metal cation</name>
        <dbReference type="ChEBI" id="CHEBI:60240"/>
    </ligand>
</feature>
<dbReference type="Gene3D" id="1.20.120.450">
    <property type="entry name" value="dinb family like domain"/>
    <property type="match status" value="1"/>
</dbReference>
<evidence type="ECO:0000313" key="5">
    <source>
        <dbReference type="Proteomes" id="UP000254841"/>
    </source>
</evidence>
<dbReference type="InterPro" id="IPR007837">
    <property type="entry name" value="DinB"/>
</dbReference>
<dbReference type="Proteomes" id="UP000254841">
    <property type="component" value="Unassembled WGS sequence"/>
</dbReference>
<dbReference type="SUPFAM" id="SSF109854">
    <property type="entry name" value="DinB/YfiT-like putative metalloenzymes"/>
    <property type="match status" value="1"/>
</dbReference>
<evidence type="ECO:0000313" key="4">
    <source>
        <dbReference type="EMBL" id="STO96301.1"/>
    </source>
</evidence>
<dbReference type="RefSeq" id="WP_115010650.1">
    <property type="nucleotide sequence ID" value="NZ_UGHV01000001.1"/>
</dbReference>
<accession>A0A377J1F6</accession>
<proteinExistence type="inferred from homology"/>
<dbReference type="Pfam" id="PF05163">
    <property type="entry name" value="DinB"/>
    <property type="match status" value="1"/>
</dbReference>
<dbReference type="GO" id="GO:0046872">
    <property type="term" value="F:metal ion binding"/>
    <property type="evidence" value="ECO:0007669"/>
    <property type="project" value="UniProtKB-KW"/>
</dbReference>
<evidence type="ECO:0000256" key="3">
    <source>
        <dbReference type="PIRSR" id="PIRSR607837-1"/>
    </source>
</evidence>